<dbReference type="PANTHER" id="PTHR11101">
    <property type="entry name" value="PHOSPHATE TRANSPORTER"/>
    <property type="match status" value="1"/>
</dbReference>
<feature type="transmembrane region" description="Helical" evidence="6">
    <location>
        <begin position="104"/>
        <end position="126"/>
    </location>
</feature>
<dbReference type="EMBL" id="LAZR01029716">
    <property type="protein sequence ID" value="KKL58743.1"/>
    <property type="molecule type" value="Genomic_DNA"/>
</dbReference>
<protein>
    <recommendedName>
        <fullName evidence="8">Anion permease</fullName>
    </recommendedName>
</protein>
<evidence type="ECO:0000256" key="2">
    <source>
        <dbReference type="ARBA" id="ARBA00022448"/>
    </source>
</evidence>
<accession>A0A0F9DAN8</accession>
<dbReference type="GO" id="GO:0005315">
    <property type="term" value="F:phosphate transmembrane transporter activity"/>
    <property type="evidence" value="ECO:0007669"/>
    <property type="project" value="InterPro"/>
</dbReference>
<feature type="transmembrane region" description="Helical" evidence="6">
    <location>
        <begin position="20"/>
        <end position="41"/>
    </location>
</feature>
<feature type="transmembrane region" description="Helical" evidence="6">
    <location>
        <begin position="188"/>
        <end position="210"/>
    </location>
</feature>
<feature type="transmembrane region" description="Helical" evidence="6">
    <location>
        <begin position="80"/>
        <end position="98"/>
    </location>
</feature>
<evidence type="ECO:0000256" key="3">
    <source>
        <dbReference type="ARBA" id="ARBA00022692"/>
    </source>
</evidence>
<keyword evidence="2" id="KW-0813">Transport</keyword>
<evidence type="ECO:0008006" key="8">
    <source>
        <dbReference type="Google" id="ProtNLM"/>
    </source>
</evidence>
<dbReference type="GO" id="GO:0035435">
    <property type="term" value="P:phosphate ion transmembrane transport"/>
    <property type="evidence" value="ECO:0007669"/>
    <property type="project" value="TreeGrafter"/>
</dbReference>
<keyword evidence="4 6" id="KW-1133">Transmembrane helix</keyword>
<name>A0A0F9DAN8_9ZZZZ</name>
<feature type="non-terminal residue" evidence="7">
    <location>
        <position position="1"/>
    </location>
</feature>
<comment type="subcellular location">
    <subcellularLocation>
        <location evidence="1">Membrane</location>
        <topology evidence="1">Multi-pass membrane protein</topology>
    </subcellularLocation>
</comment>
<comment type="caution">
    <text evidence="7">The sequence shown here is derived from an EMBL/GenBank/DDBJ whole genome shotgun (WGS) entry which is preliminary data.</text>
</comment>
<dbReference type="PANTHER" id="PTHR11101:SF80">
    <property type="entry name" value="PHOSPHATE TRANSPORTER"/>
    <property type="match status" value="1"/>
</dbReference>
<keyword evidence="3 6" id="KW-0812">Transmembrane</keyword>
<gene>
    <name evidence="7" type="ORF">LCGC14_2222310</name>
</gene>
<dbReference type="AlphaFoldDB" id="A0A0F9DAN8"/>
<proteinExistence type="predicted"/>
<evidence type="ECO:0000256" key="5">
    <source>
        <dbReference type="ARBA" id="ARBA00023136"/>
    </source>
</evidence>
<evidence type="ECO:0000256" key="6">
    <source>
        <dbReference type="SAM" id="Phobius"/>
    </source>
</evidence>
<evidence type="ECO:0000313" key="7">
    <source>
        <dbReference type="EMBL" id="KKL58743.1"/>
    </source>
</evidence>
<dbReference type="GO" id="GO:0016020">
    <property type="term" value="C:membrane"/>
    <property type="evidence" value="ECO:0007669"/>
    <property type="project" value="UniProtKB-SubCell"/>
</dbReference>
<feature type="transmembrane region" description="Helical" evidence="6">
    <location>
        <begin position="147"/>
        <end position="168"/>
    </location>
</feature>
<dbReference type="Pfam" id="PF01384">
    <property type="entry name" value="PHO4"/>
    <property type="match status" value="1"/>
</dbReference>
<evidence type="ECO:0000256" key="1">
    <source>
        <dbReference type="ARBA" id="ARBA00004141"/>
    </source>
</evidence>
<reference evidence="7" key="1">
    <citation type="journal article" date="2015" name="Nature">
        <title>Complex archaea that bridge the gap between prokaryotes and eukaryotes.</title>
        <authorList>
            <person name="Spang A."/>
            <person name="Saw J.H."/>
            <person name="Jorgensen S.L."/>
            <person name="Zaremba-Niedzwiedzka K."/>
            <person name="Martijn J."/>
            <person name="Lind A.E."/>
            <person name="van Eijk R."/>
            <person name="Schleper C."/>
            <person name="Guy L."/>
            <person name="Ettema T.J."/>
        </authorList>
    </citation>
    <scope>NUCLEOTIDE SEQUENCE</scope>
</reference>
<evidence type="ECO:0000256" key="4">
    <source>
        <dbReference type="ARBA" id="ARBA00022989"/>
    </source>
</evidence>
<organism evidence="7">
    <name type="scientific">marine sediment metagenome</name>
    <dbReference type="NCBI Taxonomy" id="412755"/>
    <lineage>
        <taxon>unclassified sequences</taxon>
        <taxon>metagenomes</taxon>
        <taxon>ecological metagenomes</taxon>
    </lineage>
</organism>
<keyword evidence="5 6" id="KW-0472">Membrane</keyword>
<sequence>LIGAGFAFGGMDVLNFKGLIKIFTALLLSPVLGIFLGYLFMKLILKIFGTLPSGTINRNFGRLQILSSGFMAFSHGTNDAQKVMGIITLALFSGGYLNTLSVPFWVIIICALAMGFGIAMGGWRVIKTLGVSMLKLEPVHGFAAETSATGIILGASFMGLPVSTTHVISSCIMGVGATRRLTAVRWGIAGKILMAWVLTLPACFIVAYLISKALISII</sequence>
<dbReference type="InterPro" id="IPR001204">
    <property type="entry name" value="Phos_transporter"/>
</dbReference>